<feature type="compositionally biased region" description="Low complexity" evidence="3">
    <location>
        <begin position="216"/>
        <end position="227"/>
    </location>
</feature>
<dbReference type="SUPFAM" id="SSF54928">
    <property type="entry name" value="RNA-binding domain, RBD"/>
    <property type="match status" value="1"/>
</dbReference>
<dbReference type="PANTHER" id="PTHR19965:SF35">
    <property type="entry name" value="RNA ANNEALING PROTEIN YRA1"/>
    <property type="match status" value="1"/>
</dbReference>
<dbReference type="FunCoup" id="A0A096PBK0">
    <property type="interactions" value="1979"/>
</dbReference>
<dbReference type="SMART" id="SM00360">
    <property type="entry name" value="RRM"/>
    <property type="match status" value="1"/>
</dbReference>
<dbReference type="GO" id="GO:0003729">
    <property type="term" value="F:mRNA binding"/>
    <property type="evidence" value="ECO:0007669"/>
    <property type="project" value="TreeGrafter"/>
</dbReference>
<accession>A0A096PBK0</accession>
<evidence type="ECO:0000256" key="2">
    <source>
        <dbReference type="PROSITE-ProRule" id="PRU00176"/>
    </source>
</evidence>
<dbReference type="InParanoid" id="A0A096PBK0"/>
<organism evidence="5 6">
    <name type="scientific">Ostreococcus tauri</name>
    <name type="common">Marine green alga</name>
    <dbReference type="NCBI Taxonomy" id="70448"/>
    <lineage>
        <taxon>Eukaryota</taxon>
        <taxon>Viridiplantae</taxon>
        <taxon>Chlorophyta</taxon>
        <taxon>Mamiellophyceae</taxon>
        <taxon>Mamiellales</taxon>
        <taxon>Bathycoccaceae</taxon>
        <taxon>Ostreococcus</taxon>
    </lineage>
</organism>
<feature type="compositionally biased region" description="Basic residues" evidence="3">
    <location>
        <begin position="19"/>
        <end position="32"/>
    </location>
</feature>
<feature type="domain" description="RRM" evidence="4">
    <location>
        <begin position="103"/>
        <end position="180"/>
    </location>
</feature>
<dbReference type="GO" id="GO:0006406">
    <property type="term" value="P:mRNA export from nucleus"/>
    <property type="evidence" value="ECO:0007669"/>
    <property type="project" value="TreeGrafter"/>
</dbReference>
<proteinExistence type="predicted"/>
<feature type="compositionally biased region" description="Polar residues" evidence="3">
    <location>
        <begin position="197"/>
        <end position="211"/>
    </location>
</feature>
<protein>
    <submittedName>
        <fullName evidence="5">Nucleotide-binding, alpha-beta plait</fullName>
    </submittedName>
</protein>
<sequence length="270" mass="28236">MAAMLDQSLDAMIKETRKATPKARKANAKKTGNKTPIGGKKKIGGLKNRSTGATPMAMDIGGGVKKGGKNRKPMRSNAATAMAIDSARRGVNGNARIAVGGKTKLMVGNLDFKVNDRDIKELFSQVGRVLSAGVNYGPNGKSKGTAEVTLATLDSAMKAVSTYNGVKLDGRPLQIVIVDAPQNKQSAKPITHRLSGLKQQPTKNGKQQQKPGNRGAATAKVVAATKKTAPKKKAPKKKAPKKEDAPKPTAADLDASLDAYKASADVQMAA</sequence>
<dbReference type="EMBL" id="CAID01000014">
    <property type="protein sequence ID" value="CEG01998.1"/>
    <property type="molecule type" value="Genomic_DNA"/>
</dbReference>
<dbReference type="PANTHER" id="PTHR19965">
    <property type="entry name" value="RNA AND EXPORT FACTOR BINDING PROTEIN"/>
    <property type="match status" value="1"/>
</dbReference>
<feature type="compositionally biased region" description="Basic residues" evidence="3">
    <location>
        <begin position="228"/>
        <end position="240"/>
    </location>
</feature>
<dbReference type="Gene3D" id="3.30.70.330">
    <property type="match status" value="1"/>
</dbReference>
<dbReference type="Pfam" id="PF00076">
    <property type="entry name" value="RRM_1"/>
    <property type="match status" value="1"/>
</dbReference>
<keyword evidence="6" id="KW-1185">Reference proteome</keyword>
<dbReference type="KEGG" id="ota:OT_ostta14g00710"/>
<dbReference type="OrthoDB" id="1049195at2759"/>
<evidence type="ECO:0000256" key="3">
    <source>
        <dbReference type="SAM" id="MobiDB-lite"/>
    </source>
</evidence>
<reference evidence="5 6" key="2">
    <citation type="journal article" date="2014" name="BMC Genomics">
        <title>An improved genome of the model marine alga Ostreococcus tauri unfolds by assessing Illumina de novo assemblies.</title>
        <authorList>
            <person name="Blanc-Mathieu R."/>
            <person name="Verhelst B."/>
            <person name="Derelle E."/>
            <person name="Rombauts S."/>
            <person name="Bouget F.Y."/>
            <person name="Carre I."/>
            <person name="Chateau A."/>
            <person name="Eyre-Walker A."/>
            <person name="Grimsley N."/>
            <person name="Moreau H."/>
            <person name="Piegu B."/>
            <person name="Rivals E."/>
            <person name="Schackwitz W."/>
            <person name="Van de Peer Y."/>
            <person name="Piganeau G."/>
        </authorList>
    </citation>
    <scope>NUCLEOTIDE SEQUENCE [LARGE SCALE GENOMIC DNA]</scope>
    <source>
        <strain evidence="6">OTTH 0595 / CCAP 157/2 / RCC745</strain>
    </source>
</reference>
<dbReference type="GO" id="GO:0005634">
    <property type="term" value="C:nucleus"/>
    <property type="evidence" value="ECO:0007669"/>
    <property type="project" value="TreeGrafter"/>
</dbReference>
<dbReference type="PROSITE" id="PS50102">
    <property type="entry name" value="RRM"/>
    <property type="match status" value="1"/>
</dbReference>
<dbReference type="STRING" id="70448.A0A096PBK0"/>
<comment type="caution">
    <text evidence="5">The sequence shown here is derived from an EMBL/GenBank/DDBJ whole genome shotgun (WGS) entry which is preliminary data.</text>
</comment>
<evidence type="ECO:0000256" key="1">
    <source>
        <dbReference type="ARBA" id="ARBA00022884"/>
    </source>
</evidence>
<keyword evidence="1 2" id="KW-0694">RNA-binding</keyword>
<dbReference type="GeneID" id="9837596"/>
<gene>
    <name evidence="5" type="ORF">OT_ostta14g00710</name>
</gene>
<dbReference type="InterPro" id="IPR051229">
    <property type="entry name" value="ALYREF_mRNA_export"/>
</dbReference>
<feature type="region of interest" description="Disordered" evidence="3">
    <location>
        <begin position="1"/>
        <end position="73"/>
    </location>
</feature>
<feature type="region of interest" description="Disordered" evidence="3">
    <location>
        <begin position="184"/>
        <end position="252"/>
    </location>
</feature>
<dbReference type="Proteomes" id="UP000009170">
    <property type="component" value="Unassembled WGS sequence"/>
</dbReference>
<dbReference type="AlphaFoldDB" id="A0A096PBK0"/>
<dbReference type="InterPro" id="IPR012677">
    <property type="entry name" value="Nucleotide-bd_a/b_plait_sf"/>
</dbReference>
<name>A0A096PBK0_OSTTA</name>
<reference evidence="6" key="1">
    <citation type="journal article" date="2006" name="Proc. Natl. Acad. Sci. U.S.A.">
        <title>Genome analysis of the smallest free-living eukaryote Ostreococcus tauri unveils many unique features.</title>
        <authorList>
            <person name="Derelle E."/>
            <person name="Ferraz C."/>
            <person name="Rombauts S."/>
            <person name="Rouze P."/>
            <person name="Worden A.Z."/>
            <person name="Robbens S."/>
            <person name="Partensky F."/>
            <person name="Degroeve S."/>
            <person name="Echeynie S."/>
            <person name="Cooke R."/>
            <person name="Saeys Y."/>
            <person name="Wuyts J."/>
            <person name="Jabbari K."/>
            <person name="Bowler C."/>
            <person name="Panaud O."/>
            <person name="Piegu B."/>
            <person name="Ball S.G."/>
            <person name="Ral J.-P."/>
            <person name="Bouget F.-Y."/>
            <person name="Piganeau G."/>
            <person name="De Baets B."/>
            <person name="Picard A."/>
            <person name="Delseny M."/>
            <person name="Demaille J."/>
            <person name="Van de Peer Y."/>
            <person name="Moreau H."/>
        </authorList>
    </citation>
    <scope>NUCLEOTIDE SEQUENCE [LARGE SCALE GENOMIC DNA]</scope>
    <source>
        <strain evidence="6">OTTH 0595 / CCAP 157/2 / RCC745</strain>
    </source>
</reference>
<dbReference type="InterPro" id="IPR000504">
    <property type="entry name" value="RRM_dom"/>
</dbReference>
<dbReference type="RefSeq" id="XP_022841297.1">
    <property type="nucleotide sequence ID" value="XM_022982516.1"/>
</dbReference>
<evidence type="ECO:0000259" key="4">
    <source>
        <dbReference type="PROSITE" id="PS50102"/>
    </source>
</evidence>
<evidence type="ECO:0000313" key="6">
    <source>
        <dbReference type="Proteomes" id="UP000009170"/>
    </source>
</evidence>
<evidence type="ECO:0000313" key="5">
    <source>
        <dbReference type="EMBL" id="CEG01998.1"/>
    </source>
</evidence>
<dbReference type="InterPro" id="IPR035979">
    <property type="entry name" value="RBD_domain_sf"/>
</dbReference>